<sequence length="420" mass="49780">MRIIFHECKKAFTSPILVVLILLFMAYNMFLIFSNSYFKEELKVVNELAETYGVKMTDESLHQFQQDLQKDFAKLNEITRKHTAQEFSSIDEFLNTLRYEDRDLYTEKEWAFFTQYQLKEMYFNLAKSIDSEYDRMDWKRMAKSEIEMYGLSGSAAKILQNEYDKFSQRFEEMKENREHKTWFFAGKPYKVHSFLFRTVFGHLIFEALILIVLATALITNYEFENRTNLVTYSTKRGRRLMKDKLAASLLMATAITAFLFVITLGTYFSVFDYSYLWESSISSALNWEYNLPYVSWWNLSFLAFLLLSILLVYMCMILFSAITFVISIFVKNSYFTFFLFTAFFAMAYMMNGFMPQSSMLIFIAGFNLSLLVMNPHMFFMGSGGLMMFKFYEMITVGVWMMIVSVLCIFSFKKFNKQEIY</sequence>
<keyword evidence="1" id="KW-0472">Membrane</keyword>
<dbReference type="PATRIC" id="fig|649747.3.peg.4061"/>
<dbReference type="EMBL" id="AWSJ01000276">
    <property type="protein sequence ID" value="ERI07431.1"/>
    <property type="molecule type" value="Genomic_DNA"/>
</dbReference>
<keyword evidence="3" id="KW-1185">Reference proteome</keyword>
<dbReference type="GeneID" id="92841047"/>
<dbReference type="eggNOG" id="ENOG502Z7JR">
    <property type="taxonomic scope" value="Bacteria"/>
</dbReference>
<keyword evidence="1" id="KW-0812">Transmembrane</keyword>
<accession>U1Y9D4</accession>
<keyword evidence="1" id="KW-1133">Transmembrane helix</keyword>
<evidence type="ECO:0000313" key="3">
    <source>
        <dbReference type="Proteomes" id="UP000016511"/>
    </source>
</evidence>
<protein>
    <submittedName>
        <fullName evidence="2">Uncharacterized protein</fullName>
    </submittedName>
</protein>
<feature type="transmembrane region" description="Helical" evidence="1">
    <location>
        <begin position="12"/>
        <end position="33"/>
    </location>
</feature>
<feature type="transmembrane region" description="Helical" evidence="1">
    <location>
        <begin position="390"/>
        <end position="411"/>
    </location>
</feature>
<gene>
    <name evidence="2" type="ORF">HMPREF0083_04493</name>
</gene>
<dbReference type="AlphaFoldDB" id="U1Y9D4"/>
<dbReference type="SUPFAM" id="SSF81665">
    <property type="entry name" value="Calcium ATPase, transmembrane domain M"/>
    <property type="match status" value="1"/>
</dbReference>
<feature type="transmembrane region" description="Helical" evidence="1">
    <location>
        <begin position="359"/>
        <end position="378"/>
    </location>
</feature>
<dbReference type="RefSeq" id="WP_021623886.1">
    <property type="nucleotide sequence ID" value="NZ_KE952885.1"/>
</dbReference>
<feature type="transmembrane region" description="Helical" evidence="1">
    <location>
        <begin position="296"/>
        <end position="322"/>
    </location>
</feature>
<evidence type="ECO:0000313" key="2">
    <source>
        <dbReference type="EMBL" id="ERI07431.1"/>
    </source>
</evidence>
<feature type="transmembrane region" description="Helical" evidence="1">
    <location>
        <begin position="194"/>
        <end position="218"/>
    </location>
</feature>
<proteinExistence type="predicted"/>
<organism evidence="2 3">
    <name type="scientific">Aneurinibacillus aneurinilyticus ATCC 12856</name>
    <dbReference type="NCBI Taxonomy" id="649747"/>
    <lineage>
        <taxon>Bacteria</taxon>
        <taxon>Bacillati</taxon>
        <taxon>Bacillota</taxon>
        <taxon>Bacilli</taxon>
        <taxon>Bacillales</taxon>
        <taxon>Paenibacillaceae</taxon>
        <taxon>Aneurinibacillus group</taxon>
        <taxon>Aneurinibacillus</taxon>
    </lineage>
</organism>
<evidence type="ECO:0000256" key="1">
    <source>
        <dbReference type="SAM" id="Phobius"/>
    </source>
</evidence>
<dbReference type="Proteomes" id="UP000016511">
    <property type="component" value="Unassembled WGS sequence"/>
</dbReference>
<name>U1Y9D4_ANEAE</name>
<feature type="transmembrane region" description="Helical" evidence="1">
    <location>
        <begin position="245"/>
        <end position="270"/>
    </location>
</feature>
<dbReference type="InterPro" id="IPR023298">
    <property type="entry name" value="ATPase_P-typ_TM_dom_sf"/>
</dbReference>
<dbReference type="STRING" id="649747.HMPREF0083_04493"/>
<dbReference type="HOGENOM" id="CLU_053486_0_0_9"/>
<feature type="transmembrane region" description="Helical" evidence="1">
    <location>
        <begin position="334"/>
        <end position="353"/>
    </location>
</feature>
<reference evidence="2 3" key="1">
    <citation type="submission" date="2013-08" db="EMBL/GenBank/DDBJ databases">
        <authorList>
            <person name="Weinstock G."/>
            <person name="Sodergren E."/>
            <person name="Wylie T."/>
            <person name="Fulton L."/>
            <person name="Fulton R."/>
            <person name="Fronick C."/>
            <person name="O'Laughlin M."/>
            <person name="Godfrey J."/>
            <person name="Miner T."/>
            <person name="Herter B."/>
            <person name="Appelbaum E."/>
            <person name="Cordes M."/>
            <person name="Lek S."/>
            <person name="Wollam A."/>
            <person name="Pepin K.H."/>
            <person name="Palsikar V.B."/>
            <person name="Mitreva M."/>
            <person name="Wilson R.K."/>
        </authorList>
    </citation>
    <scope>NUCLEOTIDE SEQUENCE [LARGE SCALE GENOMIC DNA]</scope>
    <source>
        <strain evidence="2 3">ATCC 12856</strain>
    </source>
</reference>
<comment type="caution">
    <text evidence="2">The sequence shown here is derived from an EMBL/GenBank/DDBJ whole genome shotgun (WGS) entry which is preliminary data.</text>
</comment>